<feature type="compositionally biased region" description="Basic and acidic residues" evidence="1">
    <location>
        <begin position="57"/>
        <end position="66"/>
    </location>
</feature>
<name>A0A2W5CXV2_9CORY</name>
<evidence type="ECO:0000259" key="2">
    <source>
        <dbReference type="Pfam" id="PF12728"/>
    </source>
</evidence>
<dbReference type="Proteomes" id="UP000249451">
    <property type="component" value="Unassembled WGS sequence"/>
</dbReference>
<dbReference type="Gene3D" id="1.10.1660.10">
    <property type="match status" value="1"/>
</dbReference>
<dbReference type="EMBL" id="QFNY01000176">
    <property type="protein sequence ID" value="PZO99721.1"/>
    <property type="molecule type" value="Genomic_DNA"/>
</dbReference>
<feature type="domain" description="Helix-turn-helix" evidence="2">
    <location>
        <begin position="10"/>
        <end position="59"/>
    </location>
</feature>
<dbReference type="AlphaFoldDB" id="A0A2W5CXV2"/>
<dbReference type="Pfam" id="PF12728">
    <property type="entry name" value="HTH_17"/>
    <property type="match status" value="1"/>
</dbReference>
<evidence type="ECO:0000313" key="3">
    <source>
        <dbReference type="EMBL" id="PZO99721.1"/>
    </source>
</evidence>
<dbReference type="SUPFAM" id="SSF46955">
    <property type="entry name" value="Putative DNA-binding domain"/>
    <property type="match status" value="1"/>
</dbReference>
<accession>A0A2W5CXV2</accession>
<reference evidence="3 4" key="1">
    <citation type="submission" date="2017-11" db="EMBL/GenBank/DDBJ databases">
        <title>Infants hospitalized years apart are colonized by the same room-sourced microbial strains.</title>
        <authorList>
            <person name="Brooks B."/>
            <person name="Olm M.R."/>
            <person name="Firek B.A."/>
            <person name="Baker R."/>
            <person name="Thomas B.C."/>
            <person name="Morowitz M.J."/>
            <person name="Banfield J.F."/>
        </authorList>
    </citation>
    <scope>NUCLEOTIDE SEQUENCE [LARGE SCALE GENOMIC DNA]</scope>
    <source>
        <strain evidence="3">S2_012_000_R3_87</strain>
    </source>
</reference>
<sequence>MKQEDDATPLTALQVAKKFGVTPVTIQRWVRAGRLPATKLPGRNGAYLFDGETIRKMADRAGRENTTDQAPQTEPPK</sequence>
<dbReference type="InterPro" id="IPR009061">
    <property type="entry name" value="DNA-bd_dom_put_sf"/>
</dbReference>
<gene>
    <name evidence="3" type="ORF">DI609_07700</name>
</gene>
<protein>
    <recommendedName>
        <fullName evidence="2">Helix-turn-helix domain-containing protein</fullName>
    </recommendedName>
</protein>
<organism evidence="3 4">
    <name type="scientific">Corynebacterium urealyticum</name>
    <dbReference type="NCBI Taxonomy" id="43771"/>
    <lineage>
        <taxon>Bacteria</taxon>
        <taxon>Bacillati</taxon>
        <taxon>Actinomycetota</taxon>
        <taxon>Actinomycetes</taxon>
        <taxon>Mycobacteriales</taxon>
        <taxon>Corynebacteriaceae</taxon>
        <taxon>Corynebacterium</taxon>
    </lineage>
</organism>
<evidence type="ECO:0000256" key="1">
    <source>
        <dbReference type="SAM" id="MobiDB-lite"/>
    </source>
</evidence>
<evidence type="ECO:0000313" key="4">
    <source>
        <dbReference type="Proteomes" id="UP000249451"/>
    </source>
</evidence>
<proteinExistence type="predicted"/>
<feature type="compositionally biased region" description="Polar residues" evidence="1">
    <location>
        <begin position="67"/>
        <end position="77"/>
    </location>
</feature>
<feature type="region of interest" description="Disordered" evidence="1">
    <location>
        <begin position="57"/>
        <end position="77"/>
    </location>
</feature>
<dbReference type="InterPro" id="IPR041657">
    <property type="entry name" value="HTH_17"/>
</dbReference>
<comment type="caution">
    <text evidence="3">The sequence shown here is derived from an EMBL/GenBank/DDBJ whole genome shotgun (WGS) entry which is preliminary data.</text>
</comment>